<evidence type="ECO:0000256" key="1">
    <source>
        <dbReference type="SAM" id="Phobius"/>
    </source>
</evidence>
<dbReference type="PANTHER" id="PTHR46045:SF8">
    <property type="entry name" value="SERPENTINE RECEPTOR, CLASS U"/>
    <property type="match status" value="1"/>
</dbReference>
<sequence length="332" mass="38528">MVNGQLGAVVNENPIYKDFQFNPFTIESFLSFSPFIYIIPTFVIIFRIFRIFLNTVLWKKKSPINHSVFIVLVLSQISSLGFFLADLFVIRIPPSGIMTSWCYNQPPSHLLNLLFNTQAYFNYCVMLYPVLFSTVRLVITYFPNRHEEINRKILKRVIPLIHVYPLPMLFFMFPALGVCRQHHYPYRLGAVYVHFIGSFNGIMSAPITILNSAIWLTVCLILNWILYRKLRKIKLSQSISQLSQVGKSRKIEISLSLTTTAMFFAYTTNLFFLGSFIIDYNIATYLVVFRPFGYDLELCVVPLVFYFTHPAFKRKKSESRISVNPRNPGLST</sequence>
<dbReference type="EMBL" id="BX284604">
    <property type="protein sequence ID" value="CAB05611.1"/>
    <property type="molecule type" value="Genomic_DNA"/>
</dbReference>
<keyword evidence="3" id="KW-1185">Reference proteome</keyword>
<dbReference type="PhylomeDB" id="O18019"/>
<organism evidence="2 3">
    <name type="scientific">Caenorhabditis elegans</name>
    <dbReference type="NCBI Taxonomy" id="6239"/>
    <lineage>
        <taxon>Eukaryota</taxon>
        <taxon>Metazoa</taxon>
        <taxon>Ecdysozoa</taxon>
        <taxon>Nematoda</taxon>
        <taxon>Chromadorea</taxon>
        <taxon>Rhabditida</taxon>
        <taxon>Rhabditina</taxon>
        <taxon>Rhabditomorpha</taxon>
        <taxon>Rhabditoidea</taxon>
        <taxon>Rhabditidae</taxon>
        <taxon>Peloderinae</taxon>
        <taxon>Caenorhabditis</taxon>
    </lineage>
</organism>
<feature type="transmembrane region" description="Helical" evidence="1">
    <location>
        <begin position="253"/>
        <end position="278"/>
    </location>
</feature>
<dbReference type="CTD" id="188046"/>
<dbReference type="InterPro" id="IPR003839">
    <property type="entry name" value="7TM_GPCR_serpentine_rcpt_Sru"/>
</dbReference>
<keyword evidence="1" id="KW-0472">Membrane</keyword>
<evidence type="ECO:0000313" key="3">
    <source>
        <dbReference type="Proteomes" id="UP000001940"/>
    </source>
</evidence>
<dbReference type="AGR" id="WB:WBGene00005682"/>
<dbReference type="InParanoid" id="O18019"/>
<evidence type="ECO:0000313" key="2">
    <source>
        <dbReference type="EMBL" id="CAB05611.1"/>
    </source>
</evidence>
<dbReference type="UCSC" id="T04A11.8">
    <property type="organism name" value="c. elegans"/>
</dbReference>
<keyword evidence="1" id="KW-0812">Transmembrane</keyword>
<dbReference type="Proteomes" id="UP000001940">
    <property type="component" value="Chromosome IV"/>
</dbReference>
<feature type="transmembrane region" description="Helical" evidence="1">
    <location>
        <begin position="284"/>
        <end position="307"/>
    </location>
</feature>
<dbReference type="KEGG" id="cel:CELE_T04A11.8"/>
<dbReference type="WormBase" id="T04A11.8">
    <property type="protein sequence ID" value="CE13134"/>
    <property type="gene ID" value="WBGene00005682"/>
    <property type="gene designation" value="sru-19"/>
</dbReference>
<dbReference type="RefSeq" id="NP_502392.1">
    <property type="nucleotide sequence ID" value="NM_069991.1"/>
</dbReference>
<feature type="transmembrane region" description="Helical" evidence="1">
    <location>
        <begin position="35"/>
        <end position="57"/>
    </location>
</feature>
<dbReference type="AlphaFoldDB" id="O18019"/>
<name>O18019_CAEEL</name>
<protein>
    <submittedName>
        <fullName evidence="2">Serpentine Receptor, class U</fullName>
    </submittedName>
</protein>
<dbReference type="HOGENOM" id="CLU_049496_0_0_1"/>
<dbReference type="GeneID" id="188046"/>
<gene>
    <name evidence="2 4" type="primary">sru-19</name>
    <name evidence="2" type="ORF">CELE_T04A11.8</name>
    <name evidence="4" type="ORF">T04A11.8</name>
</gene>
<feature type="transmembrane region" description="Helical" evidence="1">
    <location>
        <begin position="120"/>
        <end position="142"/>
    </location>
</feature>
<dbReference type="FunCoup" id="O18019">
    <property type="interactions" value="10"/>
</dbReference>
<dbReference type="PaxDb" id="6239-T04A11.8"/>
<keyword evidence="1" id="KW-1133">Transmembrane helix</keyword>
<dbReference type="eggNOG" id="ENOG502TG0Y">
    <property type="taxonomic scope" value="Eukaryota"/>
</dbReference>
<proteinExistence type="predicted"/>
<feature type="transmembrane region" description="Helical" evidence="1">
    <location>
        <begin position="163"/>
        <end position="183"/>
    </location>
</feature>
<dbReference type="Pfam" id="PF10322">
    <property type="entry name" value="7TM_GPCR_Sru"/>
    <property type="match status" value="1"/>
</dbReference>
<dbReference type="OrthoDB" id="5888448at2759"/>
<feature type="transmembrane region" description="Helical" evidence="1">
    <location>
        <begin position="69"/>
        <end position="90"/>
    </location>
</feature>
<feature type="transmembrane region" description="Helical" evidence="1">
    <location>
        <begin position="203"/>
        <end position="227"/>
    </location>
</feature>
<evidence type="ECO:0000313" key="4">
    <source>
        <dbReference type="WormBase" id="T04A11.8"/>
    </source>
</evidence>
<keyword evidence="2" id="KW-0675">Receptor</keyword>
<dbReference type="PANTHER" id="PTHR46045">
    <property type="entry name" value="SERPENTINE RECEPTOR, CLASS U-RELATED"/>
    <property type="match status" value="1"/>
</dbReference>
<dbReference type="PIR" id="T24417">
    <property type="entry name" value="T24417"/>
</dbReference>
<dbReference type="OMA" id="CLILNWI"/>
<reference evidence="2 3" key="1">
    <citation type="journal article" date="1998" name="Science">
        <title>Genome sequence of the nematode C. elegans: a platform for investigating biology.</title>
        <authorList>
            <consortium name="The C. elegans sequencing consortium"/>
            <person name="Sulson J.E."/>
            <person name="Waterston R."/>
        </authorList>
    </citation>
    <scope>NUCLEOTIDE SEQUENCE [LARGE SCALE GENOMIC DNA]</scope>
    <source>
        <strain evidence="2 3">Bristol N2</strain>
    </source>
</reference>
<accession>O18019</accession>